<dbReference type="Proteomes" id="UP000000763">
    <property type="component" value="Chromosome 1"/>
</dbReference>
<gene>
    <name evidence="1" type="ordered locus">Os01g0499600</name>
</gene>
<sequence length="66" mass="7678">MSDSLIAIKSWSGLSRIVQEVVSRILRWRASWFQYSRKLGILTKDEDHMEFDCKSINAATPNIYQS</sequence>
<evidence type="ECO:0000313" key="2">
    <source>
        <dbReference type="Proteomes" id="UP000000763"/>
    </source>
</evidence>
<reference evidence="1 2" key="1">
    <citation type="journal article" date="2005" name="Nature">
        <title>The map-based sequence of the rice genome.</title>
        <authorList>
            <consortium name="International rice genome sequencing project (IRGSP)"/>
            <person name="Matsumoto T."/>
            <person name="Wu J."/>
            <person name="Kanamori H."/>
            <person name="Katayose Y."/>
            <person name="Fujisawa M."/>
            <person name="Namiki N."/>
            <person name="Mizuno H."/>
            <person name="Yamamoto K."/>
            <person name="Antonio B.A."/>
            <person name="Baba T."/>
            <person name="Sakata K."/>
            <person name="Nagamura Y."/>
            <person name="Aoki H."/>
            <person name="Arikawa K."/>
            <person name="Arita K."/>
            <person name="Bito T."/>
            <person name="Chiden Y."/>
            <person name="Fujitsuka N."/>
            <person name="Fukunaka R."/>
            <person name="Hamada M."/>
            <person name="Harada C."/>
            <person name="Hayashi A."/>
            <person name="Hijishita S."/>
            <person name="Honda M."/>
            <person name="Hosokawa S."/>
            <person name="Ichikawa Y."/>
            <person name="Idonuma A."/>
            <person name="Iijima M."/>
            <person name="Ikeda M."/>
            <person name="Ikeno M."/>
            <person name="Ito K."/>
            <person name="Ito S."/>
            <person name="Ito T."/>
            <person name="Ito Y."/>
            <person name="Ito Y."/>
            <person name="Iwabuchi A."/>
            <person name="Kamiya K."/>
            <person name="Karasawa W."/>
            <person name="Kurita K."/>
            <person name="Katagiri S."/>
            <person name="Kikuta A."/>
            <person name="Kobayashi H."/>
            <person name="Kobayashi N."/>
            <person name="Machita K."/>
            <person name="Maehara T."/>
            <person name="Masukawa M."/>
            <person name="Mizubayashi T."/>
            <person name="Mukai Y."/>
            <person name="Nagasaki H."/>
            <person name="Nagata Y."/>
            <person name="Naito S."/>
            <person name="Nakashima M."/>
            <person name="Nakama Y."/>
            <person name="Nakamichi Y."/>
            <person name="Nakamura M."/>
            <person name="Meguro A."/>
            <person name="Negishi M."/>
            <person name="Ohta I."/>
            <person name="Ohta T."/>
            <person name="Okamoto M."/>
            <person name="Ono N."/>
            <person name="Saji S."/>
            <person name="Sakaguchi M."/>
            <person name="Sakai K."/>
            <person name="Shibata M."/>
            <person name="Shimokawa T."/>
            <person name="Song J."/>
            <person name="Takazaki Y."/>
            <person name="Terasawa K."/>
            <person name="Tsugane M."/>
            <person name="Tsuji K."/>
            <person name="Ueda S."/>
            <person name="Waki K."/>
            <person name="Yamagata H."/>
            <person name="Yamamoto M."/>
            <person name="Yamamoto S."/>
            <person name="Yamane H."/>
            <person name="Yoshiki S."/>
            <person name="Yoshihara R."/>
            <person name="Yukawa K."/>
            <person name="Zhong H."/>
            <person name="Yano M."/>
            <person name="Yuan Q."/>
            <person name="Ouyang S."/>
            <person name="Liu J."/>
            <person name="Jones K.M."/>
            <person name="Gansberger K."/>
            <person name="Moffat K."/>
            <person name="Hill J."/>
            <person name="Bera J."/>
            <person name="Fadrosh D."/>
            <person name="Jin S."/>
            <person name="Johri S."/>
            <person name="Kim M."/>
            <person name="Overton L."/>
            <person name="Reardon M."/>
            <person name="Tsitrin T."/>
            <person name="Vuong H."/>
            <person name="Weaver B."/>
            <person name="Ciecko A."/>
            <person name="Tallon L."/>
            <person name="Jackson J."/>
            <person name="Pai G."/>
            <person name="Aken S.V."/>
            <person name="Utterback T."/>
            <person name="Reidmuller S."/>
            <person name="Feldblyum T."/>
            <person name="Hsiao J."/>
            <person name="Zismann V."/>
            <person name="Iobst S."/>
            <person name="de Vazeille A.R."/>
            <person name="Buell C.R."/>
            <person name="Ying K."/>
            <person name="Li Y."/>
            <person name="Lu T."/>
            <person name="Huang Y."/>
            <person name="Zhao Q."/>
            <person name="Feng Q."/>
            <person name="Zhang L."/>
            <person name="Zhu J."/>
            <person name="Weng Q."/>
            <person name="Mu J."/>
            <person name="Lu Y."/>
            <person name="Fan D."/>
            <person name="Liu Y."/>
            <person name="Guan J."/>
            <person name="Zhang Y."/>
            <person name="Yu S."/>
            <person name="Liu X."/>
            <person name="Zhang Y."/>
            <person name="Hong G."/>
            <person name="Han B."/>
            <person name="Choisne N."/>
            <person name="Demange N."/>
            <person name="Orjeda G."/>
            <person name="Samain S."/>
            <person name="Cattolico L."/>
            <person name="Pelletier E."/>
            <person name="Couloux A."/>
            <person name="Segurens B."/>
            <person name="Wincker P."/>
            <person name="D'Hont A."/>
            <person name="Scarpelli C."/>
            <person name="Weissenbach J."/>
            <person name="Salanoubat M."/>
            <person name="Quetier F."/>
            <person name="Yu Y."/>
            <person name="Kim H.R."/>
            <person name="Rambo T."/>
            <person name="Currie J."/>
            <person name="Collura K."/>
            <person name="Luo M."/>
            <person name="Yang T."/>
            <person name="Ammiraju J.S.S."/>
            <person name="Engler F."/>
            <person name="Soderlund C."/>
            <person name="Wing R.A."/>
            <person name="Palmer L.E."/>
            <person name="de la Bastide M."/>
            <person name="Spiegel L."/>
            <person name="Nascimento L."/>
            <person name="Zutavern T."/>
            <person name="O'Shaughnessy A."/>
            <person name="Dike S."/>
            <person name="Dedhia N."/>
            <person name="Preston R."/>
            <person name="Balija V."/>
            <person name="McCombie W.R."/>
            <person name="Chow T."/>
            <person name="Chen H."/>
            <person name="Chung M."/>
            <person name="Chen C."/>
            <person name="Shaw J."/>
            <person name="Wu H."/>
            <person name="Hsiao K."/>
            <person name="Chao Y."/>
            <person name="Chu M."/>
            <person name="Cheng C."/>
            <person name="Hour A."/>
            <person name="Lee P."/>
            <person name="Lin S."/>
            <person name="Lin Y."/>
            <person name="Liou J."/>
            <person name="Liu S."/>
            <person name="Hsing Y."/>
            <person name="Raghuvanshi S."/>
            <person name="Mohanty A."/>
            <person name="Bharti A.K."/>
            <person name="Gaur A."/>
            <person name="Gupta V."/>
            <person name="Kumar D."/>
            <person name="Ravi V."/>
            <person name="Vij S."/>
            <person name="Kapur A."/>
            <person name="Khurana P."/>
            <person name="Khurana P."/>
            <person name="Khurana J.P."/>
            <person name="Tyagi A.K."/>
            <person name="Gaikwad K."/>
            <person name="Singh A."/>
            <person name="Dalal V."/>
            <person name="Srivastava S."/>
            <person name="Dixit A."/>
            <person name="Pal A.K."/>
            <person name="Ghazi I.A."/>
            <person name="Yadav M."/>
            <person name="Pandit A."/>
            <person name="Bhargava A."/>
            <person name="Sureshbabu K."/>
            <person name="Batra K."/>
            <person name="Sharma T.R."/>
            <person name="Mohapatra T."/>
            <person name="Singh N.K."/>
            <person name="Messing J."/>
            <person name="Nelson A.B."/>
            <person name="Fuks G."/>
            <person name="Kavchok S."/>
            <person name="Keizer G."/>
            <person name="Linton E."/>
            <person name="Llaca V."/>
            <person name="Song R."/>
            <person name="Tanyolac B."/>
            <person name="Young S."/>
            <person name="Ho-Il K."/>
            <person name="Hahn J.H."/>
            <person name="Sangsakoo G."/>
            <person name="Vanavichit A."/>
            <person name="de Mattos Luiz.A.T."/>
            <person name="Zimmer P.D."/>
            <person name="Malone G."/>
            <person name="Dellagostin O."/>
            <person name="de Oliveira A.C."/>
            <person name="Bevan M."/>
            <person name="Bancroft I."/>
            <person name="Minx P."/>
            <person name="Cordum H."/>
            <person name="Wilson R."/>
            <person name="Cheng Z."/>
            <person name="Jin W."/>
            <person name="Jiang J."/>
            <person name="Leong S.A."/>
            <person name="Iwama H."/>
            <person name="Gojobori T."/>
            <person name="Itoh T."/>
            <person name="Niimura Y."/>
            <person name="Fujii Y."/>
            <person name="Habara T."/>
            <person name="Sakai H."/>
            <person name="Sato Y."/>
            <person name="Wilson G."/>
            <person name="Kumar K."/>
            <person name="McCouch S."/>
            <person name="Juretic N."/>
            <person name="Hoen D."/>
            <person name="Wright S."/>
            <person name="Bruskiewich R."/>
            <person name="Bureau T."/>
            <person name="Miyao A."/>
            <person name="Hirochika H."/>
            <person name="Nishikawa T."/>
            <person name="Kadowaki K."/>
            <person name="Sugiura M."/>
            <person name="Burr B."/>
            <person name="Sasaki T."/>
        </authorList>
    </citation>
    <scope>NUCLEOTIDE SEQUENCE [LARGE SCALE GENOMIC DNA]</scope>
    <source>
        <strain evidence="2">cv. Nipponbare</strain>
    </source>
</reference>
<proteinExistence type="predicted"/>
<dbReference type="EMBL" id="AP008207">
    <property type="protein sequence ID" value="BAH91099.1"/>
    <property type="molecule type" value="Genomic_DNA"/>
</dbReference>
<reference evidence="2" key="2">
    <citation type="journal article" date="2008" name="Nucleic Acids Res.">
        <title>The rice annotation project database (RAP-DB): 2008 update.</title>
        <authorList>
            <consortium name="The rice annotation project (RAP)"/>
        </authorList>
    </citation>
    <scope>GENOME REANNOTATION</scope>
    <source>
        <strain evidence="2">cv. Nipponbare</strain>
    </source>
</reference>
<protein>
    <submittedName>
        <fullName evidence="1">Os01g0499600 protein</fullName>
    </submittedName>
</protein>
<dbReference type="KEGG" id="dosa:Os01g0499600"/>
<dbReference type="AlphaFoldDB" id="C7IXN2"/>
<name>C7IXN2_ORYSJ</name>
<evidence type="ECO:0000313" key="1">
    <source>
        <dbReference type="EMBL" id="BAH91099.1"/>
    </source>
</evidence>
<accession>C7IXN2</accession>
<organism evidence="1 2">
    <name type="scientific">Oryza sativa subsp. japonica</name>
    <name type="common">Rice</name>
    <dbReference type="NCBI Taxonomy" id="39947"/>
    <lineage>
        <taxon>Eukaryota</taxon>
        <taxon>Viridiplantae</taxon>
        <taxon>Streptophyta</taxon>
        <taxon>Embryophyta</taxon>
        <taxon>Tracheophyta</taxon>
        <taxon>Spermatophyta</taxon>
        <taxon>Magnoliopsida</taxon>
        <taxon>Liliopsida</taxon>
        <taxon>Poales</taxon>
        <taxon>Poaceae</taxon>
        <taxon>BOP clade</taxon>
        <taxon>Oryzoideae</taxon>
        <taxon>Oryzeae</taxon>
        <taxon>Oryzinae</taxon>
        <taxon>Oryza</taxon>
        <taxon>Oryza sativa</taxon>
    </lineage>
</organism>